<evidence type="ECO:0000313" key="1">
    <source>
        <dbReference type="EMBL" id="BBO84258.1"/>
    </source>
</evidence>
<dbReference type="Proteomes" id="UP000425960">
    <property type="component" value="Chromosome"/>
</dbReference>
<proteinExistence type="predicted"/>
<dbReference type="KEGG" id="dov:DSCO28_48240"/>
<dbReference type="EMBL" id="AP021876">
    <property type="protein sequence ID" value="BBO84258.1"/>
    <property type="molecule type" value="Genomic_DNA"/>
</dbReference>
<organism evidence="1 2">
    <name type="scientific">Desulfosarcina ovata subsp. sediminis</name>
    <dbReference type="NCBI Taxonomy" id="885957"/>
    <lineage>
        <taxon>Bacteria</taxon>
        <taxon>Pseudomonadati</taxon>
        <taxon>Thermodesulfobacteriota</taxon>
        <taxon>Desulfobacteria</taxon>
        <taxon>Desulfobacterales</taxon>
        <taxon>Desulfosarcinaceae</taxon>
        <taxon>Desulfosarcina</taxon>
    </lineage>
</organism>
<dbReference type="AlphaFoldDB" id="A0A5K7ZVN1"/>
<gene>
    <name evidence="1" type="ORF">DSCO28_48240</name>
</gene>
<name>A0A5K7ZVN1_9BACT</name>
<reference evidence="1 2" key="1">
    <citation type="submission" date="2019-11" db="EMBL/GenBank/DDBJ databases">
        <title>Comparative genomics of hydrocarbon-degrading Desulfosarcina strains.</title>
        <authorList>
            <person name="Watanabe M."/>
            <person name="Kojima H."/>
            <person name="Fukui M."/>
        </authorList>
    </citation>
    <scope>NUCLEOTIDE SEQUENCE [LARGE SCALE GENOMIC DNA]</scope>
    <source>
        <strain evidence="1 2">28bB2T</strain>
    </source>
</reference>
<protein>
    <submittedName>
        <fullName evidence="1">Uncharacterized protein</fullName>
    </submittedName>
</protein>
<accession>A0A5K7ZVN1</accession>
<sequence length="97" mass="10849">MAADKNALARALNSSIKDLQQGIDRHCVLISSIMANQVEIQDLKPFLDGCPSKARELALKKAIKDAVDTLEDTRKAFKSKQLEMLRKRLTQVLVNVE</sequence>
<dbReference type="RefSeq" id="WP_155311781.1">
    <property type="nucleotide sequence ID" value="NZ_AP021876.1"/>
</dbReference>
<evidence type="ECO:0000313" key="2">
    <source>
        <dbReference type="Proteomes" id="UP000425960"/>
    </source>
</evidence>